<dbReference type="AlphaFoldDB" id="A0AAD7FAS2"/>
<sequence length="326" mass="36159">MYLTLPPPLLPLKRCTELWFEDCGLIVRAEDTLFRISGAQLAAHSAVFADMRGLKQPEDAEHMDGCPVVRLPDPAGEVEVFFKALFDPGFFTEYPALTNYRTLEGILSLSHKYEVPVLKKRALIHLGNAFQHYNPSKPRLTPSSIGQRPLDVHVLPNIIALCHQIDAPWIFVPACYQYCQTASAADIVRGYTDMSGSNQVLAPDVQIALHSAKTRLHTEKMAEFMDFILADGAGIAKCHNLDGFHACPGIRGRFRSATDLAKGQRLPGQMSAYLATWKIKGICGPCRTALERGAVAAEAKLNKDIPSLFGFQDRDELEKRRIQALE</sequence>
<organism evidence="1 2">
    <name type="scientific">Roridomyces roridus</name>
    <dbReference type="NCBI Taxonomy" id="1738132"/>
    <lineage>
        <taxon>Eukaryota</taxon>
        <taxon>Fungi</taxon>
        <taxon>Dikarya</taxon>
        <taxon>Basidiomycota</taxon>
        <taxon>Agaricomycotina</taxon>
        <taxon>Agaricomycetes</taxon>
        <taxon>Agaricomycetidae</taxon>
        <taxon>Agaricales</taxon>
        <taxon>Marasmiineae</taxon>
        <taxon>Mycenaceae</taxon>
        <taxon>Roridomyces</taxon>
    </lineage>
</organism>
<evidence type="ECO:0008006" key="3">
    <source>
        <dbReference type="Google" id="ProtNLM"/>
    </source>
</evidence>
<keyword evidence="2" id="KW-1185">Reference proteome</keyword>
<dbReference type="Proteomes" id="UP001221142">
    <property type="component" value="Unassembled WGS sequence"/>
</dbReference>
<dbReference type="EMBL" id="JARKIF010000030">
    <property type="protein sequence ID" value="KAJ7612731.1"/>
    <property type="molecule type" value="Genomic_DNA"/>
</dbReference>
<comment type="caution">
    <text evidence="1">The sequence shown here is derived from an EMBL/GenBank/DDBJ whole genome shotgun (WGS) entry which is preliminary data.</text>
</comment>
<gene>
    <name evidence="1" type="ORF">FB45DRAFT_1065429</name>
</gene>
<reference evidence="1" key="1">
    <citation type="submission" date="2023-03" db="EMBL/GenBank/DDBJ databases">
        <title>Massive genome expansion in bonnet fungi (Mycena s.s.) driven by repeated elements and novel gene families across ecological guilds.</title>
        <authorList>
            <consortium name="Lawrence Berkeley National Laboratory"/>
            <person name="Harder C.B."/>
            <person name="Miyauchi S."/>
            <person name="Viragh M."/>
            <person name="Kuo A."/>
            <person name="Thoen E."/>
            <person name="Andreopoulos B."/>
            <person name="Lu D."/>
            <person name="Skrede I."/>
            <person name="Drula E."/>
            <person name="Henrissat B."/>
            <person name="Morin E."/>
            <person name="Kohler A."/>
            <person name="Barry K."/>
            <person name="LaButti K."/>
            <person name="Morin E."/>
            <person name="Salamov A."/>
            <person name="Lipzen A."/>
            <person name="Mereny Z."/>
            <person name="Hegedus B."/>
            <person name="Baldrian P."/>
            <person name="Stursova M."/>
            <person name="Weitz H."/>
            <person name="Taylor A."/>
            <person name="Grigoriev I.V."/>
            <person name="Nagy L.G."/>
            <person name="Martin F."/>
            <person name="Kauserud H."/>
        </authorList>
    </citation>
    <scope>NUCLEOTIDE SEQUENCE</scope>
    <source>
        <strain evidence="1">9284</strain>
    </source>
</reference>
<protein>
    <recommendedName>
        <fullName evidence="3">BTB domain-containing protein</fullName>
    </recommendedName>
</protein>
<evidence type="ECO:0000313" key="2">
    <source>
        <dbReference type="Proteomes" id="UP001221142"/>
    </source>
</evidence>
<name>A0AAD7FAS2_9AGAR</name>
<evidence type="ECO:0000313" key="1">
    <source>
        <dbReference type="EMBL" id="KAJ7612731.1"/>
    </source>
</evidence>
<accession>A0AAD7FAS2</accession>
<proteinExistence type="predicted"/>